<dbReference type="PROSITE" id="PS50283">
    <property type="entry name" value="NA_SOLUT_SYMP_3"/>
    <property type="match status" value="1"/>
</dbReference>
<feature type="transmembrane region" description="Helical" evidence="13">
    <location>
        <begin position="350"/>
        <end position="375"/>
    </location>
</feature>
<keyword evidence="11" id="KW-0739">Sodium transport</keyword>
<organism evidence="15 16">
    <name type="scientific">Deefgea chitinilytica</name>
    <dbReference type="NCBI Taxonomy" id="570276"/>
    <lineage>
        <taxon>Bacteria</taxon>
        <taxon>Pseudomonadati</taxon>
        <taxon>Pseudomonadota</taxon>
        <taxon>Betaproteobacteria</taxon>
        <taxon>Neisseriales</taxon>
        <taxon>Chitinibacteraceae</taxon>
        <taxon>Deefgea</taxon>
    </lineage>
</organism>
<feature type="transmembrane region" description="Helical" evidence="13">
    <location>
        <begin position="155"/>
        <end position="176"/>
    </location>
</feature>
<feature type="transmembrane region" description="Helical" evidence="13">
    <location>
        <begin position="558"/>
        <end position="574"/>
    </location>
</feature>
<dbReference type="EMBL" id="WOFE01000011">
    <property type="protein sequence ID" value="MBM5572839.1"/>
    <property type="molecule type" value="Genomic_DNA"/>
</dbReference>
<feature type="signal peptide" evidence="14">
    <location>
        <begin position="1"/>
        <end position="24"/>
    </location>
</feature>
<feature type="transmembrane region" description="Helical" evidence="13">
    <location>
        <begin position="216"/>
        <end position="234"/>
    </location>
</feature>
<dbReference type="Gene3D" id="1.20.1730.10">
    <property type="entry name" value="Sodium/glucose cotransporter"/>
    <property type="match status" value="1"/>
</dbReference>
<evidence type="ECO:0000256" key="14">
    <source>
        <dbReference type="SAM" id="SignalP"/>
    </source>
</evidence>
<evidence type="ECO:0000256" key="13">
    <source>
        <dbReference type="SAM" id="Phobius"/>
    </source>
</evidence>
<dbReference type="InterPro" id="IPR018212">
    <property type="entry name" value="Na/solute_symporter_CS"/>
</dbReference>
<feature type="transmembrane region" description="Helical" evidence="13">
    <location>
        <begin position="40"/>
        <end position="61"/>
    </location>
</feature>
<evidence type="ECO:0000256" key="8">
    <source>
        <dbReference type="ARBA" id="ARBA00023053"/>
    </source>
</evidence>
<feature type="transmembrane region" description="Helical" evidence="13">
    <location>
        <begin position="459"/>
        <end position="477"/>
    </location>
</feature>
<dbReference type="PANTHER" id="PTHR48086">
    <property type="entry name" value="SODIUM/PROLINE SYMPORTER-RELATED"/>
    <property type="match status" value="1"/>
</dbReference>
<dbReference type="Pfam" id="PF00474">
    <property type="entry name" value="SSF"/>
    <property type="match status" value="1"/>
</dbReference>
<dbReference type="InterPro" id="IPR050277">
    <property type="entry name" value="Sodium:Solute_Symporter"/>
</dbReference>
<feature type="chain" id="PRO_5045874222" evidence="14">
    <location>
        <begin position="25"/>
        <end position="607"/>
    </location>
</feature>
<dbReference type="PROSITE" id="PS00456">
    <property type="entry name" value="NA_SOLUT_SYMP_1"/>
    <property type="match status" value="1"/>
</dbReference>
<accession>A0ABS2CFA5</accession>
<evidence type="ECO:0000313" key="15">
    <source>
        <dbReference type="EMBL" id="MBM5572839.1"/>
    </source>
</evidence>
<dbReference type="Proteomes" id="UP001195660">
    <property type="component" value="Unassembled WGS sequence"/>
</dbReference>
<comment type="subcellular location">
    <subcellularLocation>
        <location evidence="1">Cell membrane</location>
        <topology evidence="1">Multi-pass membrane protein</topology>
    </subcellularLocation>
</comment>
<comment type="similarity">
    <text evidence="2 12">Belongs to the sodium:solute symporter (SSF) (TC 2.A.21) family.</text>
</comment>
<evidence type="ECO:0000256" key="5">
    <source>
        <dbReference type="ARBA" id="ARBA00022692"/>
    </source>
</evidence>
<comment type="caution">
    <text evidence="15">The sequence shown here is derived from an EMBL/GenBank/DDBJ whole genome shotgun (WGS) entry which is preliminary data.</text>
</comment>
<keyword evidence="4" id="KW-1003">Cell membrane</keyword>
<feature type="transmembrane region" description="Helical" evidence="13">
    <location>
        <begin position="516"/>
        <end position="538"/>
    </location>
</feature>
<keyword evidence="3" id="KW-0813">Transport</keyword>
<feature type="transmembrane region" description="Helical" evidence="13">
    <location>
        <begin position="110"/>
        <end position="129"/>
    </location>
</feature>
<evidence type="ECO:0000256" key="10">
    <source>
        <dbReference type="ARBA" id="ARBA00023136"/>
    </source>
</evidence>
<feature type="transmembrane region" description="Helical" evidence="13">
    <location>
        <begin position="82"/>
        <end position="104"/>
    </location>
</feature>
<keyword evidence="5 13" id="KW-0812">Transmembrane</keyword>
<dbReference type="PANTHER" id="PTHR48086:SF6">
    <property type="entry name" value="CATION_ACETATE SYMPORTER ACTP"/>
    <property type="match status" value="1"/>
</dbReference>
<evidence type="ECO:0000256" key="6">
    <source>
        <dbReference type="ARBA" id="ARBA00022847"/>
    </source>
</evidence>
<evidence type="ECO:0000256" key="4">
    <source>
        <dbReference type="ARBA" id="ARBA00022475"/>
    </source>
</evidence>
<evidence type="ECO:0000313" key="16">
    <source>
        <dbReference type="Proteomes" id="UP001195660"/>
    </source>
</evidence>
<dbReference type="NCBIfam" id="NF006903">
    <property type="entry name" value="PRK09395.1"/>
    <property type="match status" value="1"/>
</dbReference>
<keyword evidence="10 13" id="KW-0472">Membrane</keyword>
<feature type="transmembrane region" description="Helical" evidence="13">
    <location>
        <begin position="483"/>
        <end position="504"/>
    </location>
</feature>
<feature type="transmembrane region" description="Helical" evidence="13">
    <location>
        <begin position="410"/>
        <end position="438"/>
    </location>
</feature>
<protein>
    <submittedName>
        <fullName evidence="15">Cation/acetate symporter ActP</fullName>
    </submittedName>
</protein>
<evidence type="ECO:0000256" key="12">
    <source>
        <dbReference type="RuleBase" id="RU362091"/>
    </source>
</evidence>
<dbReference type="InterPro" id="IPR038377">
    <property type="entry name" value="Na/Glc_symporter_sf"/>
</dbReference>
<keyword evidence="6" id="KW-0769">Symport</keyword>
<evidence type="ECO:0000256" key="3">
    <source>
        <dbReference type="ARBA" id="ARBA00022448"/>
    </source>
</evidence>
<keyword evidence="9" id="KW-0406">Ion transport</keyword>
<keyword evidence="7 13" id="KW-1133">Transmembrane helix</keyword>
<feature type="transmembrane region" description="Helical" evidence="13">
    <location>
        <begin position="188"/>
        <end position="209"/>
    </location>
</feature>
<dbReference type="CDD" id="cd11480">
    <property type="entry name" value="SLC5sbd_u4"/>
    <property type="match status" value="1"/>
</dbReference>
<evidence type="ECO:0000256" key="1">
    <source>
        <dbReference type="ARBA" id="ARBA00004651"/>
    </source>
</evidence>
<proteinExistence type="inferred from homology"/>
<keyword evidence="16" id="KW-1185">Reference proteome</keyword>
<dbReference type="InterPro" id="IPR001734">
    <property type="entry name" value="Na/solute_symporter"/>
</dbReference>
<sequence>MMKLTMQRLCAASLLLVSSLPTWAAGAIEGAAEKRHDLNLPAIVMFLIFVAFTLGITYWAARRTKSAKDFYAAGGGISGFQNGLAIAGDYMSAASFLGISAMVFGVGYDGLIYSIGFLVGWPLITFLIAERLRNLGKYTFADVASYRLSQIPVRIFAATGTLVVVALYLIAQMVGAGKLIQVLFGLDYTYAVILVGILMIMYVTFGGMLATTWVQIIKAILLLSGASFMAFMVMKHVGFSFETLFQQAVAVKHAGAEALAVKANVAAEAAAAAVASNAPNASAAVASAAAASKAAVAAAKANIMAPGGLVSNPIDAISLGMALMFGTAGLPHILMRFFTVSNAKEARKSVFFATGFIGYFYILTFIIGFGAIVLLSGDAGLKFKEASGALIGGSNMAAIHLSDAVGGDLFLGFISAVAFATILAVVAGLTLSGASAVSHDIYASVIKKGKALESEEIRVSKITTIALGFLAMFLGIAFEKQNIAFMVGLAFSIAASANFPVLFLSMFWKGLTTRGAVIGGFVGLISALTLIILGPSVWVEVLGHDKGSEWFPYKNPTIFSMTLAFITIWIVSLLDNSQQAAEERAKFLPQFIRSMTGIGAEGATDKH</sequence>
<keyword evidence="8" id="KW-0915">Sodium</keyword>
<evidence type="ECO:0000256" key="2">
    <source>
        <dbReference type="ARBA" id="ARBA00006434"/>
    </source>
</evidence>
<name>A0ABS2CFA5_9NEIS</name>
<reference evidence="15 16" key="1">
    <citation type="submission" date="2019-11" db="EMBL/GenBank/DDBJ databases">
        <title>Novel Deefgea species.</title>
        <authorList>
            <person name="Han J.-H."/>
        </authorList>
    </citation>
    <scope>NUCLEOTIDE SEQUENCE [LARGE SCALE GENOMIC DNA]</scope>
    <source>
        <strain evidence="15 16">LMG 24817</strain>
    </source>
</reference>
<keyword evidence="14" id="KW-0732">Signal</keyword>
<evidence type="ECO:0000256" key="7">
    <source>
        <dbReference type="ARBA" id="ARBA00022989"/>
    </source>
</evidence>
<feature type="transmembrane region" description="Helical" evidence="13">
    <location>
        <begin position="316"/>
        <end position="338"/>
    </location>
</feature>
<gene>
    <name evidence="15" type="primary">actP</name>
    <name evidence="15" type="ORF">GM173_14805</name>
</gene>
<evidence type="ECO:0000256" key="9">
    <source>
        <dbReference type="ARBA" id="ARBA00023065"/>
    </source>
</evidence>
<evidence type="ECO:0000256" key="11">
    <source>
        <dbReference type="ARBA" id="ARBA00023201"/>
    </source>
</evidence>